<gene>
    <name evidence="2" type="ORF">HNR32_001250</name>
</gene>
<organism evidence="2 3">
    <name type="scientific">Pectinatus brassicae</name>
    <dbReference type="NCBI Taxonomy" id="862415"/>
    <lineage>
        <taxon>Bacteria</taxon>
        <taxon>Bacillati</taxon>
        <taxon>Bacillota</taxon>
        <taxon>Negativicutes</taxon>
        <taxon>Selenomonadales</taxon>
        <taxon>Selenomonadaceae</taxon>
        <taxon>Pectinatus</taxon>
    </lineage>
</organism>
<dbReference type="EMBL" id="JACHFH010000012">
    <property type="protein sequence ID" value="MBB5336106.1"/>
    <property type="molecule type" value="Genomic_DNA"/>
</dbReference>
<dbReference type="Pfam" id="PF00583">
    <property type="entry name" value="Acetyltransf_1"/>
    <property type="match status" value="1"/>
</dbReference>
<dbReference type="AlphaFoldDB" id="A0A840UG66"/>
<reference evidence="2 3" key="1">
    <citation type="submission" date="2020-08" db="EMBL/GenBank/DDBJ databases">
        <title>Genomic Encyclopedia of Type Strains, Phase IV (KMG-IV): sequencing the most valuable type-strain genomes for metagenomic binning, comparative biology and taxonomic classification.</title>
        <authorList>
            <person name="Goeker M."/>
        </authorList>
    </citation>
    <scope>NUCLEOTIDE SEQUENCE [LARGE SCALE GENOMIC DNA]</scope>
    <source>
        <strain evidence="2 3">DSM 24661</strain>
    </source>
</reference>
<dbReference type="GO" id="GO:0016747">
    <property type="term" value="F:acyltransferase activity, transferring groups other than amino-acyl groups"/>
    <property type="evidence" value="ECO:0007669"/>
    <property type="project" value="InterPro"/>
</dbReference>
<evidence type="ECO:0000313" key="2">
    <source>
        <dbReference type="EMBL" id="MBB5336106.1"/>
    </source>
</evidence>
<protein>
    <submittedName>
        <fullName evidence="2">GNAT superfamily N-acetyltransferase</fullName>
    </submittedName>
</protein>
<keyword evidence="2" id="KW-0808">Transferase</keyword>
<evidence type="ECO:0000313" key="3">
    <source>
        <dbReference type="Proteomes" id="UP000559117"/>
    </source>
</evidence>
<dbReference type="Proteomes" id="UP000559117">
    <property type="component" value="Unassembled WGS sequence"/>
</dbReference>
<keyword evidence="3" id="KW-1185">Reference proteome</keyword>
<dbReference type="PROSITE" id="PS51186">
    <property type="entry name" value="GNAT"/>
    <property type="match status" value="1"/>
</dbReference>
<dbReference type="Gene3D" id="3.40.630.30">
    <property type="match status" value="1"/>
</dbReference>
<dbReference type="InterPro" id="IPR016181">
    <property type="entry name" value="Acyl_CoA_acyltransferase"/>
</dbReference>
<feature type="domain" description="N-acetyltransferase" evidence="1">
    <location>
        <begin position="13"/>
        <end position="161"/>
    </location>
</feature>
<dbReference type="InterPro" id="IPR000182">
    <property type="entry name" value="GNAT_dom"/>
</dbReference>
<name>A0A840UG66_9FIRM</name>
<dbReference type="PANTHER" id="PTHR43305:SF1">
    <property type="entry name" value="FAMILY N-ACETYLTRANSFERASE, PUTATIVE (AFU_ORTHOLOGUE AFUA_2G01380)-RELATED"/>
    <property type="match status" value="1"/>
</dbReference>
<dbReference type="InterPro" id="IPR052777">
    <property type="entry name" value="Acetyltransferase_Enz"/>
</dbReference>
<dbReference type="CDD" id="cd04301">
    <property type="entry name" value="NAT_SF"/>
    <property type="match status" value="1"/>
</dbReference>
<dbReference type="SUPFAM" id="SSF55729">
    <property type="entry name" value="Acyl-CoA N-acyltransferases (Nat)"/>
    <property type="match status" value="1"/>
</dbReference>
<proteinExistence type="predicted"/>
<sequence length="161" mass="18847">MNIEIKLAYEAKEDIRALFTEYTNMLVEENPIFAESLQAQNYDSEIDNLRDKYGLPDGRLYIVYVDDKAAGCVACHRFDEERGELKRLYVYPKYRGQNLAGMLIDKILIDAKEIGYKSILLDTLPFLQGAISLYKNRYDFKEIPKYYDTPVEETIFMEKIL</sequence>
<evidence type="ECO:0000259" key="1">
    <source>
        <dbReference type="PROSITE" id="PS51186"/>
    </source>
</evidence>
<comment type="caution">
    <text evidence="2">The sequence shown here is derived from an EMBL/GenBank/DDBJ whole genome shotgun (WGS) entry which is preliminary data.</text>
</comment>
<dbReference type="RefSeq" id="WP_183860743.1">
    <property type="nucleotide sequence ID" value="NZ_JACHFH010000012.1"/>
</dbReference>
<accession>A0A840UG66</accession>
<dbReference type="PANTHER" id="PTHR43305">
    <property type="entry name" value="FAMILY N-ACETYLTRANSFERASE, PUTATIVE (AFU_ORTHOLOGUE AFUA_2G01380)-RELATED"/>
    <property type="match status" value="1"/>
</dbReference>